<organism evidence="2 3">
    <name type="scientific">Nocardia carnea</name>
    <dbReference type="NCBI Taxonomy" id="37328"/>
    <lineage>
        <taxon>Bacteria</taxon>
        <taxon>Bacillati</taxon>
        <taxon>Actinomycetota</taxon>
        <taxon>Actinomycetes</taxon>
        <taxon>Mycobacteriales</taxon>
        <taxon>Nocardiaceae</taxon>
        <taxon>Nocardia</taxon>
    </lineage>
</organism>
<dbReference type="Gene3D" id="3.90.176.10">
    <property type="entry name" value="Toxin ADP-ribosyltransferase, Chain A, domain 1"/>
    <property type="match status" value="1"/>
</dbReference>
<proteinExistence type="predicted"/>
<evidence type="ECO:0000313" key="3">
    <source>
        <dbReference type="Proteomes" id="UP001611263"/>
    </source>
</evidence>
<evidence type="ECO:0000256" key="1">
    <source>
        <dbReference type="SAM" id="MobiDB-lite"/>
    </source>
</evidence>
<comment type="caution">
    <text evidence="2">The sequence shown here is derived from an EMBL/GenBank/DDBJ whole genome shotgun (WGS) entry which is preliminary data.</text>
</comment>
<sequence>MTVVDIDTEVYTQAADALLKAADEFIGSVDKHWSKLADTGENMTGSYEEAKTWATNYDTTANDLLVQVKMMANNVNGYGNVVRELAYLHALGDHNANMKPGPPPTAPQEWPLNPRVSCRPPLPSAGGPGEGLVEDGIGLLEEIGITVPDGDTDKLWTVAAIWRDIAAEPAVAGFADEINRIAGMFAPITAPELDHIDEDLTAIAAAAAMTVAGFEVVATTTTSHHDELVAMRKEIEGFLRQFVIDSAVEAAVAGGITIAASLVTFGGAAPIGAAIGGTRLTALCVKYGRKIRPFIDLFKSRGLGRGFKDVPNFSNHKAEMDRIWQMINKGKPGNPRPGKSTDWSFGPEDEKAIHTAAVRNPDTGMTLNEKLNQGLPLSPEEQRQAAALNQALAKLPPYEGPLVRHQNLSPEQLARYEPGSPVTENGFTYSTMRSNGIDPQLVDGANVEFQIVSKTGVQLGEHAPRPDDVMFPSGTGFMVHNRIPLPNGRVIIQMTEI</sequence>
<keyword evidence="3" id="KW-1185">Reference proteome</keyword>
<protein>
    <recommendedName>
        <fullName evidence="4">ADP ribosyltransferase domain-containing protein</fullName>
    </recommendedName>
</protein>
<dbReference type="GeneID" id="93507749"/>
<evidence type="ECO:0000313" key="2">
    <source>
        <dbReference type="EMBL" id="MFI1463823.1"/>
    </source>
</evidence>
<feature type="region of interest" description="Disordered" evidence="1">
    <location>
        <begin position="327"/>
        <end position="347"/>
    </location>
</feature>
<dbReference type="RefSeq" id="WP_033246515.1">
    <property type="nucleotide sequence ID" value="NZ_JBIRUQ010000006.1"/>
</dbReference>
<accession>A0ABW7TUH4</accession>
<gene>
    <name evidence="2" type="ORF">ACH4WX_24150</name>
</gene>
<reference evidence="2 3" key="1">
    <citation type="submission" date="2024-10" db="EMBL/GenBank/DDBJ databases">
        <title>The Natural Products Discovery Center: Release of the First 8490 Sequenced Strains for Exploring Actinobacteria Biosynthetic Diversity.</title>
        <authorList>
            <person name="Kalkreuter E."/>
            <person name="Kautsar S.A."/>
            <person name="Yang D."/>
            <person name="Bader C.D."/>
            <person name="Teijaro C.N."/>
            <person name="Fluegel L."/>
            <person name="Davis C.M."/>
            <person name="Simpson J.R."/>
            <person name="Lauterbach L."/>
            <person name="Steele A.D."/>
            <person name="Gui C."/>
            <person name="Meng S."/>
            <person name="Li G."/>
            <person name="Viehrig K."/>
            <person name="Ye F."/>
            <person name="Su P."/>
            <person name="Kiefer A.F."/>
            <person name="Nichols A."/>
            <person name="Cepeda A.J."/>
            <person name="Yan W."/>
            <person name="Fan B."/>
            <person name="Jiang Y."/>
            <person name="Adhikari A."/>
            <person name="Zheng C.-J."/>
            <person name="Schuster L."/>
            <person name="Cowan T.M."/>
            <person name="Smanski M.J."/>
            <person name="Chevrette M.G."/>
            <person name="De Carvalho L.P.S."/>
            <person name="Shen B."/>
        </authorList>
    </citation>
    <scope>NUCLEOTIDE SEQUENCE [LARGE SCALE GENOMIC DNA]</scope>
    <source>
        <strain evidence="2 3">NPDC020568</strain>
    </source>
</reference>
<evidence type="ECO:0008006" key="4">
    <source>
        <dbReference type="Google" id="ProtNLM"/>
    </source>
</evidence>
<dbReference type="EMBL" id="JBIRUQ010000006">
    <property type="protein sequence ID" value="MFI1463823.1"/>
    <property type="molecule type" value="Genomic_DNA"/>
</dbReference>
<name>A0ABW7TUH4_9NOCA</name>
<dbReference type="Proteomes" id="UP001611263">
    <property type="component" value="Unassembled WGS sequence"/>
</dbReference>